<reference evidence="1 2" key="1">
    <citation type="journal article" date="2016" name="Proc. Natl. Acad. Sci. U.S.A.">
        <title>Lipid metabolic changes in an early divergent fungus govern the establishment of a mutualistic symbiosis with endobacteria.</title>
        <authorList>
            <person name="Lastovetsky O.A."/>
            <person name="Gaspar M.L."/>
            <person name="Mondo S.J."/>
            <person name="LaButti K.M."/>
            <person name="Sandor L."/>
            <person name="Grigoriev I.V."/>
            <person name="Henry S.A."/>
            <person name="Pawlowska T.E."/>
        </authorList>
    </citation>
    <scope>NUCLEOTIDE SEQUENCE [LARGE SCALE GENOMIC DNA]</scope>
    <source>
        <strain evidence="1 2">ATCC 11559</strain>
    </source>
</reference>
<accession>A0A1X0S7I3</accession>
<name>A0A1X0S7I3_RHIZD</name>
<organism evidence="1 2">
    <name type="scientific">Rhizopus microsporus</name>
    <dbReference type="NCBI Taxonomy" id="58291"/>
    <lineage>
        <taxon>Eukaryota</taxon>
        <taxon>Fungi</taxon>
        <taxon>Fungi incertae sedis</taxon>
        <taxon>Mucoromycota</taxon>
        <taxon>Mucoromycotina</taxon>
        <taxon>Mucoromycetes</taxon>
        <taxon>Mucorales</taxon>
        <taxon>Mucorineae</taxon>
        <taxon>Rhizopodaceae</taxon>
        <taxon>Rhizopus</taxon>
    </lineage>
</organism>
<sequence>MNIILKISNCSASEIIDKKTVKENTTKFSNAEYKMRSGFEWARKIELKNREVAGIQEVYSEIPTVGSVNSNELLKCLRVIGYRHRKTKAYLFQNRQITDSHMCDLVLDQTAAGAPYTLAHRTGSKKRRKAKNAFKKASGIVAKEAKRTVIAYGDATLTGTKAGYTLIPVKKVQRTLAQRALVIPVDEFRTSVTCSKCRRRLENK</sequence>
<evidence type="ECO:0000313" key="1">
    <source>
        <dbReference type="EMBL" id="ORE20224.1"/>
    </source>
</evidence>
<dbReference type="EMBL" id="KV921297">
    <property type="protein sequence ID" value="ORE20224.1"/>
    <property type="molecule type" value="Genomic_DNA"/>
</dbReference>
<evidence type="ECO:0000313" key="2">
    <source>
        <dbReference type="Proteomes" id="UP000242381"/>
    </source>
</evidence>
<dbReference type="VEuPathDB" id="FungiDB:BCV72DRAFT_329154"/>
<protein>
    <submittedName>
        <fullName evidence="1">Uncharacterized protein</fullName>
    </submittedName>
</protein>
<dbReference type="AlphaFoldDB" id="A0A1X0S7I3"/>
<gene>
    <name evidence="1" type="ORF">BCV71DRAFT_262239</name>
</gene>
<proteinExistence type="predicted"/>
<dbReference type="Proteomes" id="UP000242381">
    <property type="component" value="Unassembled WGS sequence"/>
</dbReference>